<accession>A0ABM8GHS0</accession>
<evidence type="ECO:0000313" key="2">
    <source>
        <dbReference type="EMBL" id="BDZ47724.1"/>
    </source>
</evidence>
<feature type="region of interest" description="Disordered" evidence="1">
    <location>
        <begin position="28"/>
        <end position="62"/>
    </location>
</feature>
<name>A0ABM8GHS0_9MICO</name>
<protein>
    <submittedName>
        <fullName evidence="2">Uncharacterized protein</fullName>
    </submittedName>
</protein>
<keyword evidence="3" id="KW-1185">Reference proteome</keyword>
<dbReference type="Proteomes" id="UP001321498">
    <property type="component" value="Chromosome"/>
</dbReference>
<reference evidence="3" key="1">
    <citation type="journal article" date="2019" name="Int. J. Syst. Evol. Microbiol.">
        <title>The Global Catalogue of Microorganisms (GCM) 10K type strain sequencing project: providing services to taxonomists for standard genome sequencing and annotation.</title>
        <authorList>
            <consortium name="The Broad Institute Genomics Platform"/>
            <consortium name="The Broad Institute Genome Sequencing Center for Infectious Disease"/>
            <person name="Wu L."/>
            <person name="Ma J."/>
        </authorList>
    </citation>
    <scope>NUCLEOTIDE SEQUENCE [LARGE SCALE GENOMIC DNA]</scope>
    <source>
        <strain evidence="3">NBRC 108725</strain>
    </source>
</reference>
<evidence type="ECO:0000256" key="1">
    <source>
        <dbReference type="SAM" id="MobiDB-lite"/>
    </source>
</evidence>
<evidence type="ECO:0000313" key="3">
    <source>
        <dbReference type="Proteomes" id="UP001321498"/>
    </source>
</evidence>
<sequence>MPSAERRGEAVDVDGHAHPVILRGGAEPIEHRCHGGGVEPGTQSSRRFRRPHDNALAAELGE</sequence>
<organism evidence="2 3">
    <name type="scientific">Naasia aerilata</name>
    <dbReference type="NCBI Taxonomy" id="1162966"/>
    <lineage>
        <taxon>Bacteria</taxon>
        <taxon>Bacillati</taxon>
        <taxon>Actinomycetota</taxon>
        <taxon>Actinomycetes</taxon>
        <taxon>Micrococcales</taxon>
        <taxon>Microbacteriaceae</taxon>
        <taxon>Naasia</taxon>
    </lineage>
</organism>
<gene>
    <name evidence="2" type="ORF">GCM10025866_36330</name>
</gene>
<dbReference type="EMBL" id="AP027731">
    <property type="protein sequence ID" value="BDZ47724.1"/>
    <property type="molecule type" value="Genomic_DNA"/>
</dbReference>
<proteinExistence type="predicted"/>